<accession>A0A1I5KMB0</accession>
<evidence type="ECO:0000313" key="8">
    <source>
        <dbReference type="Proteomes" id="UP000198727"/>
    </source>
</evidence>
<dbReference type="OrthoDB" id="8617654at2"/>
<organism evidence="7 8">
    <name type="scientific">Amycolatopsis arida</name>
    <dbReference type="NCBI Taxonomy" id="587909"/>
    <lineage>
        <taxon>Bacteria</taxon>
        <taxon>Bacillati</taxon>
        <taxon>Actinomycetota</taxon>
        <taxon>Actinomycetes</taxon>
        <taxon>Pseudonocardiales</taxon>
        <taxon>Pseudonocardiaceae</taxon>
        <taxon>Amycolatopsis</taxon>
    </lineage>
</organism>
<dbReference type="InterPro" id="IPR001647">
    <property type="entry name" value="HTH_TetR"/>
</dbReference>
<dbReference type="InterPro" id="IPR054129">
    <property type="entry name" value="DesT_TetR_C"/>
</dbReference>
<dbReference type="SUPFAM" id="SSF46689">
    <property type="entry name" value="Homeodomain-like"/>
    <property type="match status" value="1"/>
</dbReference>
<evidence type="ECO:0000256" key="3">
    <source>
        <dbReference type="ARBA" id="ARBA00023163"/>
    </source>
</evidence>
<feature type="domain" description="HTH tetR-type" evidence="6">
    <location>
        <begin position="30"/>
        <end position="90"/>
    </location>
</feature>
<gene>
    <name evidence="7" type="ORF">SAMN05421810_101220</name>
</gene>
<dbReference type="Gene3D" id="1.10.357.10">
    <property type="entry name" value="Tetracycline Repressor, domain 2"/>
    <property type="match status" value="1"/>
</dbReference>
<evidence type="ECO:0000256" key="4">
    <source>
        <dbReference type="PROSITE-ProRule" id="PRU00335"/>
    </source>
</evidence>
<feature type="region of interest" description="Disordered" evidence="5">
    <location>
        <begin position="1"/>
        <end position="29"/>
    </location>
</feature>
<keyword evidence="2 4" id="KW-0238">DNA-binding</keyword>
<protein>
    <submittedName>
        <fullName evidence="7">DNA-binding transcriptional regulator, AcrR family</fullName>
    </submittedName>
</protein>
<dbReference type="GO" id="GO:0003677">
    <property type="term" value="F:DNA binding"/>
    <property type="evidence" value="ECO:0007669"/>
    <property type="project" value="UniProtKB-UniRule"/>
</dbReference>
<dbReference type="PANTHER" id="PTHR47752">
    <property type="entry name" value="HTH-TYPE TRANSCRIPTIONAL REPRESSOR FABR"/>
    <property type="match status" value="1"/>
</dbReference>
<dbReference type="PROSITE" id="PS50977">
    <property type="entry name" value="HTH_TETR_2"/>
    <property type="match status" value="1"/>
</dbReference>
<dbReference type="Proteomes" id="UP000198727">
    <property type="component" value="Unassembled WGS sequence"/>
</dbReference>
<name>A0A1I5KMB0_9PSEU</name>
<dbReference type="Pfam" id="PF00440">
    <property type="entry name" value="TetR_N"/>
    <property type="match status" value="1"/>
</dbReference>
<proteinExistence type="predicted"/>
<evidence type="ECO:0000256" key="2">
    <source>
        <dbReference type="ARBA" id="ARBA00023125"/>
    </source>
</evidence>
<keyword evidence="1" id="KW-0805">Transcription regulation</keyword>
<dbReference type="EMBL" id="FOWW01000001">
    <property type="protein sequence ID" value="SFO86179.1"/>
    <property type="molecule type" value="Genomic_DNA"/>
</dbReference>
<feature type="DNA-binding region" description="H-T-H motif" evidence="4">
    <location>
        <begin position="53"/>
        <end position="72"/>
    </location>
</feature>
<evidence type="ECO:0000313" key="7">
    <source>
        <dbReference type="EMBL" id="SFO86179.1"/>
    </source>
</evidence>
<sequence>MDDAADGRRLSGMAVAGEPAASASRVERKQRTRLTLQRAAWGLLGDRGLVSLSLREVAKRAGVVPTAFYRHFQSIEELGLALAQESARTLHATMRAVRHAAGRGDPIHASVRVLREHVRTHEDHFRFLVKERYGGVERVRFAIDVELRLLARELAVDLARFPALRELGTEDLYLVADLVVAALQPTVVELLDTRGPDEEADGRIVDTARERLRLIALGAAHWRGSPSYRAGGDQSNRK</sequence>
<reference evidence="8" key="1">
    <citation type="submission" date="2016-10" db="EMBL/GenBank/DDBJ databases">
        <authorList>
            <person name="Varghese N."/>
            <person name="Submissions S."/>
        </authorList>
    </citation>
    <scope>NUCLEOTIDE SEQUENCE [LARGE SCALE GENOMIC DNA]</scope>
    <source>
        <strain evidence="8">CGMCC 4.5579</strain>
    </source>
</reference>
<dbReference type="AlphaFoldDB" id="A0A1I5KMB0"/>
<dbReference type="Gene3D" id="1.10.10.60">
    <property type="entry name" value="Homeodomain-like"/>
    <property type="match status" value="1"/>
</dbReference>
<dbReference type="InterPro" id="IPR009057">
    <property type="entry name" value="Homeodomain-like_sf"/>
</dbReference>
<dbReference type="STRING" id="587909.SAMN05421810_101220"/>
<keyword evidence="3" id="KW-0804">Transcription</keyword>
<evidence type="ECO:0000259" key="6">
    <source>
        <dbReference type="PROSITE" id="PS50977"/>
    </source>
</evidence>
<dbReference type="PANTHER" id="PTHR47752:SF1">
    <property type="entry name" value="HTH-TYPE TRANSCRIPTIONAL REPRESSOR FABR"/>
    <property type="match status" value="1"/>
</dbReference>
<evidence type="ECO:0000256" key="5">
    <source>
        <dbReference type="SAM" id="MobiDB-lite"/>
    </source>
</evidence>
<keyword evidence="8" id="KW-1185">Reference proteome</keyword>
<dbReference type="Pfam" id="PF21943">
    <property type="entry name" value="TetR_C_46"/>
    <property type="match status" value="1"/>
</dbReference>
<dbReference type="InterPro" id="IPR050692">
    <property type="entry name" value="HTH_transcr_repressor_FabR"/>
</dbReference>
<evidence type="ECO:0000256" key="1">
    <source>
        <dbReference type="ARBA" id="ARBA00023015"/>
    </source>
</evidence>